<accession>A0A5D2SCQ7</accession>
<dbReference type="Proteomes" id="UP000323597">
    <property type="component" value="Chromosome D12"/>
</dbReference>
<reference evidence="1 2" key="1">
    <citation type="submission" date="2019-07" db="EMBL/GenBank/DDBJ databases">
        <title>WGS assembly of Gossypium mustelinum.</title>
        <authorList>
            <person name="Chen Z.J."/>
            <person name="Sreedasyam A."/>
            <person name="Ando A."/>
            <person name="Song Q."/>
            <person name="De L."/>
            <person name="Hulse-Kemp A."/>
            <person name="Ding M."/>
            <person name="Ye W."/>
            <person name="Kirkbride R."/>
            <person name="Jenkins J."/>
            <person name="Plott C."/>
            <person name="Lovell J."/>
            <person name="Lin Y.-M."/>
            <person name="Vaughn R."/>
            <person name="Liu B."/>
            <person name="Li W."/>
            <person name="Simpson S."/>
            <person name="Scheffler B."/>
            <person name="Saski C."/>
            <person name="Grover C."/>
            <person name="Hu G."/>
            <person name="Conover J."/>
            <person name="Carlson J."/>
            <person name="Shu S."/>
            <person name="Boston L."/>
            <person name="Williams M."/>
            <person name="Peterson D."/>
            <person name="Mcgee K."/>
            <person name="Jones D."/>
            <person name="Wendel J."/>
            <person name="Stelly D."/>
            <person name="Grimwood J."/>
            <person name="Schmutz J."/>
        </authorList>
    </citation>
    <scope>NUCLEOTIDE SEQUENCE [LARGE SCALE GENOMIC DNA]</scope>
    <source>
        <strain evidence="1">1408120.09</strain>
    </source>
</reference>
<sequence>MRRLKRVLSRHFDLIVKANDMQRHISQLNQVIVMFVLKLLVNNMYPSLKVL</sequence>
<dbReference type="AlphaFoldDB" id="A0A5D2SCQ7"/>
<organism evidence="1 2">
    <name type="scientific">Gossypium mustelinum</name>
    <name type="common">Cotton</name>
    <name type="synonym">Gossypium caicoense</name>
    <dbReference type="NCBI Taxonomy" id="34275"/>
    <lineage>
        <taxon>Eukaryota</taxon>
        <taxon>Viridiplantae</taxon>
        <taxon>Streptophyta</taxon>
        <taxon>Embryophyta</taxon>
        <taxon>Tracheophyta</taxon>
        <taxon>Spermatophyta</taxon>
        <taxon>Magnoliopsida</taxon>
        <taxon>eudicotyledons</taxon>
        <taxon>Gunneridae</taxon>
        <taxon>Pentapetalae</taxon>
        <taxon>rosids</taxon>
        <taxon>malvids</taxon>
        <taxon>Malvales</taxon>
        <taxon>Malvaceae</taxon>
        <taxon>Malvoideae</taxon>
        <taxon>Gossypium</taxon>
    </lineage>
</organism>
<dbReference type="EMBL" id="CM017660">
    <property type="protein sequence ID" value="TYI50412.1"/>
    <property type="molecule type" value="Genomic_DNA"/>
</dbReference>
<evidence type="ECO:0000313" key="1">
    <source>
        <dbReference type="EMBL" id="TYI50412.1"/>
    </source>
</evidence>
<proteinExistence type="predicted"/>
<name>A0A5D2SCQ7_GOSMU</name>
<keyword evidence="2" id="KW-1185">Reference proteome</keyword>
<protein>
    <submittedName>
        <fullName evidence="1">Uncharacterized protein</fullName>
    </submittedName>
</protein>
<evidence type="ECO:0000313" key="2">
    <source>
        <dbReference type="Proteomes" id="UP000323597"/>
    </source>
</evidence>
<gene>
    <name evidence="1" type="ORF">E1A91_D12G100400v1</name>
</gene>